<proteinExistence type="predicted"/>
<evidence type="ECO:0000313" key="1">
    <source>
        <dbReference type="EMBL" id="CAB4689558.1"/>
    </source>
</evidence>
<sequence>MRKVVVLSLVIATVVATSAFGAVKPKSGAYAGNTSEKAVNGFPPTASFTVGAKGLATFTYRTLGCFSAGEFPAGVDPFATSKVILKATIPVTSGTFTVTKAAGTFTFDPTIKTVSTITGKFTNATTVTGVITYTQADTYDDVCNSTKVKFTAILGGNPTPTDN</sequence>
<organism evidence="1">
    <name type="scientific">freshwater metagenome</name>
    <dbReference type="NCBI Taxonomy" id="449393"/>
    <lineage>
        <taxon>unclassified sequences</taxon>
        <taxon>metagenomes</taxon>
        <taxon>ecological metagenomes</taxon>
    </lineage>
</organism>
<dbReference type="AlphaFoldDB" id="A0A6J6NY15"/>
<name>A0A6J6NY15_9ZZZZ</name>
<accession>A0A6J6NY15</accession>
<dbReference type="EMBL" id="CAEZXP010000001">
    <property type="protein sequence ID" value="CAB4689558.1"/>
    <property type="molecule type" value="Genomic_DNA"/>
</dbReference>
<gene>
    <name evidence="1" type="ORF">UFOPK2399_00606</name>
</gene>
<reference evidence="1" key="1">
    <citation type="submission" date="2020-05" db="EMBL/GenBank/DDBJ databases">
        <authorList>
            <person name="Chiriac C."/>
            <person name="Salcher M."/>
            <person name="Ghai R."/>
            <person name="Kavagutti S V."/>
        </authorList>
    </citation>
    <scope>NUCLEOTIDE SEQUENCE</scope>
</reference>
<protein>
    <submittedName>
        <fullName evidence="1">Unannotated protein</fullName>
    </submittedName>
</protein>